<keyword evidence="2" id="KW-1185">Reference proteome</keyword>
<accession>A0ACA9LAV9</accession>
<dbReference type="Proteomes" id="UP000789860">
    <property type="component" value="Unassembled WGS sequence"/>
</dbReference>
<sequence length="142" mass="16219">LLNPGYSVLLCEILSRYLLDTKVAKVINKVNKILDSNNHLTIGLDEEIQENQSEIISPAILTIFHSRGFFTDLQYLSGVLLLIKDAILAVEANCSILANCYINLIKIAIAIQNLPSDEYKRFRNYCIRKFNNQFEEFNDSAY</sequence>
<dbReference type="EMBL" id="CAJVPM010004592">
    <property type="protein sequence ID" value="CAG8514962.1"/>
    <property type="molecule type" value="Genomic_DNA"/>
</dbReference>
<feature type="non-terminal residue" evidence="1">
    <location>
        <position position="1"/>
    </location>
</feature>
<reference evidence="1" key="1">
    <citation type="submission" date="2021-06" db="EMBL/GenBank/DDBJ databases">
        <authorList>
            <person name="Kallberg Y."/>
            <person name="Tangrot J."/>
            <person name="Rosling A."/>
        </authorList>
    </citation>
    <scope>NUCLEOTIDE SEQUENCE</scope>
    <source>
        <strain evidence="1">AU212A</strain>
    </source>
</reference>
<name>A0ACA9LAV9_9GLOM</name>
<organism evidence="1 2">
    <name type="scientific">Scutellospora calospora</name>
    <dbReference type="NCBI Taxonomy" id="85575"/>
    <lineage>
        <taxon>Eukaryota</taxon>
        <taxon>Fungi</taxon>
        <taxon>Fungi incertae sedis</taxon>
        <taxon>Mucoromycota</taxon>
        <taxon>Glomeromycotina</taxon>
        <taxon>Glomeromycetes</taxon>
        <taxon>Diversisporales</taxon>
        <taxon>Gigasporaceae</taxon>
        <taxon>Scutellospora</taxon>
    </lineage>
</organism>
<comment type="caution">
    <text evidence="1">The sequence shown here is derived from an EMBL/GenBank/DDBJ whole genome shotgun (WGS) entry which is preliminary data.</text>
</comment>
<evidence type="ECO:0000313" key="1">
    <source>
        <dbReference type="EMBL" id="CAG8514962.1"/>
    </source>
</evidence>
<evidence type="ECO:0000313" key="2">
    <source>
        <dbReference type="Proteomes" id="UP000789860"/>
    </source>
</evidence>
<proteinExistence type="predicted"/>
<gene>
    <name evidence="1" type="ORF">SCALOS_LOCUS3820</name>
</gene>
<protein>
    <submittedName>
        <fullName evidence="1">1462_t:CDS:1</fullName>
    </submittedName>
</protein>